<dbReference type="Pfam" id="PF00590">
    <property type="entry name" value="TP_methylase"/>
    <property type="match status" value="1"/>
</dbReference>
<dbReference type="InterPro" id="IPR029063">
    <property type="entry name" value="SAM-dependent_MTases_sf"/>
</dbReference>
<dbReference type="InterPro" id="IPR014777">
    <property type="entry name" value="4pyrrole_Mease_sub1"/>
</dbReference>
<evidence type="ECO:0000256" key="4">
    <source>
        <dbReference type="ARBA" id="ARBA00022679"/>
    </source>
</evidence>
<evidence type="ECO:0000256" key="3">
    <source>
        <dbReference type="ARBA" id="ARBA00022603"/>
    </source>
</evidence>
<evidence type="ECO:0000256" key="1">
    <source>
        <dbReference type="ARBA" id="ARBA00004953"/>
    </source>
</evidence>
<dbReference type="NCBIfam" id="TIGR02467">
    <property type="entry name" value="CbiE"/>
    <property type="match status" value="1"/>
</dbReference>
<dbReference type="InterPro" id="IPR014776">
    <property type="entry name" value="4pyrrole_Mease_sub2"/>
</dbReference>
<dbReference type="PANTHER" id="PTHR43182:SF1">
    <property type="entry name" value="COBALT-PRECORRIN-7 C(5)-METHYLTRANSFERASE"/>
    <property type="match status" value="1"/>
</dbReference>
<dbReference type="Gene3D" id="3.40.50.150">
    <property type="entry name" value="Vaccinia Virus protein VP39"/>
    <property type="match status" value="1"/>
</dbReference>
<dbReference type="EMBL" id="MJMJ01000012">
    <property type="protein sequence ID" value="OLQ90731.1"/>
    <property type="molecule type" value="Genomic_DNA"/>
</dbReference>
<dbReference type="InterPro" id="IPR050714">
    <property type="entry name" value="Cobalamin_biosynth_MTase"/>
</dbReference>
<comment type="caution">
    <text evidence="7">The sequence shown here is derived from an EMBL/GenBank/DDBJ whole genome shotgun (WGS) entry which is preliminary data.</text>
</comment>
<accession>A0A1Q9HKA0</accession>
<keyword evidence="4" id="KW-0808">Transferase</keyword>
<dbReference type="UniPathway" id="UPA00148"/>
<dbReference type="InterPro" id="IPR014008">
    <property type="entry name" value="Cbl_synth_MTase_CbiT"/>
</dbReference>
<gene>
    <name evidence="7" type="ORF">BIY22_05465</name>
</gene>
<name>A0A1Q9HKA0_9VIBR</name>
<dbReference type="NCBIfam" id="TIGR02469">
    <property type="entry name" value="CbiT"/>
    <property type="match status" value="1"/>
</dbReference>
<evidence type="ECO:0000256" key="2">
    <source>
        <dbReference type="ARBA" id="ARBA00022573"/>
    </source>
</evidence>
<dbReference type="OrthoDB" id="9787825at2"/>
<evidence type="ECO:0000313" key="7">
    <source>
        <dbReference type="EMBL" id="OLQ90731.1"/>
    </source>
</evidence>
<dbReference type="InterPro" id="IPR012818">
    <property type="entry name" value="CbiE"/>
</dbReference>
<dbReference type="Proteomes" id="UP000186313">
    <property type="component" value="Unassembled WGS sequence"/>
</dbReference>
<dbReference type="GO" id="GO:0009236">
    <property type="term" value="P:cobalamin biosynthetic process"/>
    <property type="evidence" value="ECO:0007669"/>
    <property type="project" value="UniProtKB-UniPathway"/>
</dbReference>
<feature type="domain" description="Tetrapyrrole methylase" evidence="6">
    <location>
        <begin position="10"/>
        <end position="197"/>
    </location>
</feature>
<dbReference type="InterPro" id="IPR006365">
    <property type="entry name" value="Cbl_synth_CobL"/>
</dbReference>
<organism evidence="7 8">
    <name type="scientific">Vibrio panuliri</name>
    <dbReference type="NCBI Taxonomy" id="1381081"/>
    <lineage>
        <taxon>Bacteria</taxon>
        <taxon>Pseudomonadati</taxon>
        <taxon>Pseudomonadota</taxon>
        <taxon>Gammaproteobacteria</taxon>
        <taxon>Vibrionales</taxon>
        <taxon>Vibrionaceae</taxon>
        <taxon>Vibrio</taxon>
    </lineage>
</organism>
<dbReference type="RefSeq" id="WP_075708643.1">
    <property type="nucleotide sequence ID" value="NZ_MJMJ01000012.1"/>
</dbReference>
<keyword evidence="3 7" id="KW-0489">Methyltransferase</keyword>
<keyword evidence="5" id="KW-0949">S-adenosyl-L-methionine</keyword>
<dbReference type="GO" id="GO:0008276">
    <property type="term" value="F:protein methyltransferase activity"/>
    <property type="evidence" value="ECO:0007669"/>
    <property type="project" value="InterPro"/>
</dbReference>
<comment type="pathway">
    <text evidence="1">Cofactor biosynthesis; adenosylcobalamin biosynthesis.</text>
</comment>
<evidence type="ECO:0000256" key="5">
    <source>
        <dbReference type="ARBA" id="ARBA00022691"/>
    </source>
</evidence>
<keyword evidence="2" id="KW-0169">Cobalamin biosynthesis</keyword>
<dbReference type="SUPFAM" id="SSF53790">
    <property type="entry name" value="Tetrapyrrole methylase"/>
    <property type="match status" value="1"/>
</dbReference>
<sequence length="426" mass="46841">MSYTPSPISITVVGVPEDGCLGLTSRASNAVSSARVVAGHPRHLEWFPQFDGLFLDMTQGFATWFNQVIDESEEGDVVVLASGDPLFFGIGTRLLTILDAKELRFIPSQSCAQLAFSRLGLPWHDARFLSCHGRSLDGLTSKLQQGDLFAILTDGKNTPQVIAQHLTHYHETHWTLAVCEQLGGIDERVRRFDVTALACCETEFAPLNVIVAIRGDNQRWGGNGQFAADSSFAKRMPQNGLITKMAVRHLALTSLKISPDDTVWDIGAGSASVAIESGKLCWNGRVFAIESNEQCFESIEENIRCHGTDHVKLVRGKAPVALVDLPQPDAVFVGGSRGEMVAILDMAWQQLKPRGRLVITAVTIDTVTEVYQWAKQHALNINTLLANISQTQPLAHYQRYQAENPIHIFSLEKTPQQDCVGVVNEQ</sequence>
<evidence type="ECO:0000313" key="8">
    <source>
        <dbReference type="Proteomes" id="UP000186313"/>
    </source>
</evidence>
<dbReference type="STRING" id="1381081.BIY22_05465"/>
<dbReference type="Gene3D" id="3.40.1010.10">
    <property type="entry name" value="Cobalt-precorrin-4 Transmethylase, Domain 1"/>
    <property type="match status" value="1"/>
</dbReference>
<evidence type="ECO:0000259" key="6">
    <source>
        <dbReference type="Pfam" id="PF00590"/>
    </source>
</evidence>
<dbReference type="InterPro" id="IPR000878">
    <property type="entry name" value="4pyrrol_Mease"/>
</dbReference>
<dbReference type="InterPro" id="IPR035996">
    <property type="entry name" value="4pyrrol_Methylase_sf"/>
</dbReference>
<dbReference type="Gene3D" id="3.30.950.10">
    <property type="entry name" value="Methyltransferase, Cobalt-precorrin-4 Transmethylase, Domain 2"/>
    <property type="match status" value="1"/>
</dbReference>
<dbReference type="CDD" id="cd02440">
    <property type="entry name" value="AdoMet_MTases"/>
    <property type="match status" value="1"/>
</dbReference>
<reference evidence="7 8" key="1">
    <citation type="submission" date="2016-09" db="EMBL/GenBank/DDBJ databases">
        <title>Genomic Taxonomy of the Vibrionaceae.</title>
        <authorList>
            <person name="Gonzalez-Castillo A."/>
            <person name="Gomez-Gil B."/>
            <person name="Enciso-Ibarra K."/>
        </authorList>
    </citation>
    <scope>NUCLEOTIDE SEQUENCE [LARGE SCALE GENOMIC DNA]</scope>
    <source>
        <strain evidence="7 8">CAIM 703</strain>
    </source>
</reference>
<protein>
    <submittedName>
        <fullName evidence="7">Precorrin-6Y-methylase</fullName>
    </submittedName>
</protein>
<dbReference type="PIRSF" id="PIRSF036428">
    <property type="entry name" value="CobL"/>
    <property type="match status" value="1"/>
</dbReference>
<dbReference type="SUPFAM" id="SSF53335">
    <property type="entry name" value="S-adenosyl-L-methionine-dependent methyltransferases"/>
    <property type="match status" value="1"/>
</dbReference>
<dbReference type="CDD" id="cd11644">
    <property type="entry name" value="Precorrin-6Y-MT"/>
    <property type="match status" value="1"/>
</dbReference>
<proteinExistence type="predicted"/>
<dbReference type="GO" id="GO:0032259">
    <property type="term" value="P:methylation"/>
    <property type="evidence" value="ECO:0007669"/>
    <property type="project" value="UniProtKB-KW"/>
</dbReference>
<dbReference type="Pfam" id="PF01135">
    <property type="entry name" value="PCMT"/>
    <property type="match status" value="1"/>
</dbReference>
<dbReference type="PANTHER" id="PTHR43182">
    <property type="entry name" value="COBALT-PRECORRIN-6B C(15)-METHYLTRANSFERASE (DECARBOXYLATING)"/>
    <property type="match status" value="1"/>
</dbReference>
<dbReference type="AlphaFoldDB" id="A0A1Q9HKA0"/>